<dbReference type="AlphaFoldDB" id="A0A2I0VVT7"/>
<proteinExistence type="predicted"/>
<sequence>MSDGWSDIKHRSLINIFINNPYGTVFLRSIEASDQVKDAEFIFELLDSIVDEVKEYLVVQIVTDNASSYKAAGNKLMEKRKHLYWTPCATH</sequence>
<dbReference type="InterPro" id="IPR012337">
    <property type="entry name" value="RNaseH-like_sf"/>
</dbReference>
<keyword evidence="3" id="KW-1185">Reference proteome</keyword>
<evidence type="ECO:0000313" key="3">
    <source>
        <dbReference type="Proteomes" id="UP000233837"/>
    </source>
</evidence>
<dbReference type="Pfam" id="PF04937">
    <property type="entry name" value="DUF659"/>
    <property type="match status" value="1"/>
</dbReference>
<organism evidence="2 3">
    <name type="scientific">Dendrobium catenatum</name>
    <dbReference type="NCBI Taxonomy" id="906689"/>
    <lineage>
        <taxon>Eukaryota</taxon>
        <taxon>Viridiplantae</taxon>
        <taxon>Streptophyta</taxon>
        <taxon>Embryophyta</taxon>
        <taxon>Tracheophyta</taxon>
        <taxon>Spermatophyta</taxon>
        <taxon>Magnoliopsida</taxon>
        <taxon>Liliopsida</taxon>
        <taxon>Asparagales</taxon>
        <taxon>Orchidaceae</taxon>
        <taxon>Epidendroideae</taxon>
        <taxon>Malaxideae</taxon>
        <taxon>Dendrobiinae</taxon>
        <taxon>Dendrobium</taxon>
    </lineage>
</organism>
<accession>A0A2I0VVT7</accession>
<evidence type="ECO:0000259" key="1">
    <source>
        <dbReference type="Pfam" id="PF04937"/>
    </source>
</evidence>
<dbReference type="InterPro" id="IPR007021">
    <property type="entry name" value="DUF659"/>
</dbReference>
<feature type="domain" description="DUF659" evidence="1">
    <location>
        <begin position="1"/>
        <end position="91"/>
    </location>
</feature>
<protein>
    <recommendedName>
        <fullName evidence="1">DUF659 domain-containing protein</fullName>
    </recommendedName>
</protein>
<reference evidence="2 3" key="1">
    <citation type="journal article" date="2016" name="Sci. Rep.">
        <title>The Dendrobium catenatum Lindl. genome sequence provides insights into polysaccharide synthase, floral development and adaptive evolution.</title>
        <authorList>
            <person name="Zhang G.Q."/>
            <person name="Xu Q."/>
            <person name="Bian C."/>
            <person name="Tsai W.C."/>
            <person name="Yeh C.M."/>
            <person name="Liu K.W."/>
            <person name="Yoshida K."/>
            <person name="Zhang L.S."/>
            <person name="Chang S.B."/>
            <person name="Chen F."/>
            <person name="Shi Y."/>
            <person name="Su Y.Y."/>
            <person name="Zhang Y.Q."/>
            <person name="Chen L.J."/>
            <person name="Yin Y."/>
            <person name="Lin M."/>
            <person name="Huang H."/>
            <person name="Deng H."/>
            <person name="Wang Z.W."/>
            <person name="Zhu S.L."/>
            <person name="Zhao X."/>
            <person name="Deng C."/>
            <person name="Niu S.C."/>
            <person name="Huang J."/>
            <person name="Wang M."/>
            <person name="Liu G.H."/>
            <person name="Yang H.J."/>
            <person name="Xiao X.J."/>
            <person name="Hsiao Y.Y."/>
            <person name="Wu W.L."/>
            <person name="Chen Y.Y."/>
            <person name="Mitsuda N."/>
            <person name="Ohme-Takagi M."/>
            <person name="Luo Y.B."/>
            <person name="Van de Peer Y."/>
            <person name="Liu Z.J."/>
        </authorList>
    </citation>
    <scope>NUCLEOTIDE SEQUENCE [LARGE SCALE GENOMIC DNA]</scope>
    <source>
        <tissue evidence="2">The whole plant</tissue>
    </source>
</reference>
<name>A0A2I0VVT7_9ASPA</name>
<reference evidence="2 3" key="2">
    <citation type="journal article" date="2017" name="Nature">
        <title>The Apostasia genome and the evolution of orchids.</title>
        <authorList>
            <person name="Zhang G.Q."/>
            <person name="Liu K.W."/>
            <person name="Li Z."/>
            <person name="Lohaus R."/>
            <person name="Hsiao Y.Y."/>
            <person name="Niu S.C."/>
            <person name="Wang J.Y."/>
            <person name="Lin Y.C."/>
            <person name="Xu Q."/>
            <person name="Chen L.J."/>
            <person name="Yoshida K."/>
            <person name="Fujiwara S."/>
            <person name="Wang Z.W."/>
            <person name="Zhang Y.Q."/>
            <person name="Mitsuda N."/>
            <person name="Wang M."/>
            <person name="Liu G.H."/>
            <person name="Pecoraro L."/>
            <person name="Huang H.X."/>
            <person name="Xiao X.J."/>
            <person name="Lin M."/>
            <person name="Wu X.Y."/>
            <person name="Wu W.L."/>
            <person name="Chen Y.Y."/>
            <person name="Chang S.B."/>
            <person name="Sakamoto S."/>
            <person name="Ohme-Takagi M."/>
            <person name="Yagi M."/>
            <person name="Zeng S.J."/>
            <person name="Shen C.Y."/>
            <person name="Yeh C.M."/>
            <person name="Luo Y.B."/>
            <person name="Tsai W.C."/>
            <person name="Van de Peer Y."/>
            <person name="Liu Z.J."/>
        </authorList>
    </citation>
    <scope>NUCLEOTIDE SEQUENCE [LARGE SCALE GENOMIC DNA]</scope>
    <source>
        <tissue evidence="2">The whole plant</tissue>
    </source>
</reference>
<dbReference type="SUPFAM" id="SSF53098">
    <property type="entry name" value="Ribonuclease H-like"/>
    <property type="match status" value="1"/>
</dbReference>
<dbReference type="PANTHER" id="PTHR32166">
    <property type="entry name" value="OSJNBA0013A04.12 PROTEIN"/>
    <property type="match status" value="1"/>
</dbReference>
<evidence type="ECO:0000313" key="2">
    <source>
        <dbReference type="EMBL" id="PKU67521.1"/>
    </source>
</evidence>
<dbReference type="EMBL" id="KZ503190">
    <property type="protein sequence ID" value="PKU67521.1"/>
    <property type="molecule type" value="Genomic_DNA"/>
</dbReference>
<dbReference type="PANTHER" id="PTHR32166:SF122">
    <property type="entry name" value="OS09G0499600 PROTEIN"/>
    <property type="match status" value="1"/>
</dbReference>
<gene>
    <name evidence="2" type="ORF">MA16_Dca016245</name>
</gene>
<dbReference type="Proteomes" id="UP000233837">
    <property type="component" value="Unassembled WGS sequence"/>
</dbReference>